<keyword evidence="3 6" id="KW-0597">Phosphoprotein</keyword>
<evidence type="ECO:0000256" key="3">
    <source>
        <dbReference type="ARBA" id="ARBA00022553"/>
    </source>
</evidence>
<evidence type="ECO:0000313" key="13">
    <source>
        <dbReference type="EMBL" id="MBE7369965.1"/>
    </source>
</evidence>
<feature type="domain" description="HPt" evidence="12">
    <location>
        <begin position="848"/>
        <end position="941"/>
    </location>
</feature>
<dbReference type="SUPFAM" id="SSF55874">
    <property type="entry name" value="ATPase domain of HSP90 chaperone/DNA topoisomerase II/histidine kinase"/>
    <property type="match status" value="1"/>
</dbReference>
<dbReference type="SUPFAM" id="SSF49785">
    <property type="entry name" value="Galactose-binding domain-like"/>
    <property type="match status" value="1"/>
</dbReference>
<dbReference type="Gene3D" id="1.10.287.130">
    <property type="match status" value="1"/>
</dbReference>
<evidence type="ECO:0000256" key="9">
    <source>
        <dbReference type="SAM" id="SignalP"/>
    </source>
</evidence>
<dbReference type="SUPFAM" id="SSF47226">
    <property type="entry name" value="Histidine-containing phosphotransfer domain, HPT domain"/>
    <property type="match status" value="1"/>
</dbReference>
<dbReference type="SUPFAM" id="SSF52172">
    <property type="entry name" value="CheY-like"/>
    <property type="match status" value="1"/>
</dbReference>
<feature type="transmembrane region" description="Helical" evidence="8">
    <location>
        <begin position="198"/>
        <end position="221"/>
    </location>
</feature>
<reference evidence="13 14" key="1">
    <citation type="submission" date="2020-10" db="EMBL/GenBank/DDBJ databases">
        <title>Ramlibacter sp. HM2 16S ribosomal RNA gene Genome sequencing and assembly.</title>
        <authorList>
            <person name="Kang M."/>
        </authorList>
    </citation>
    <scope>NUCLEOTIDE SEQUENCE [LARGE SCALE GENOMIC DNA]</scope>
    <source>
        <strain evidence="13 14">HM2</strain>
    </source>
</reference>
<comment type="catalytic activity">
    <reaction evidence="1">
        <text>ATP + protein L-histidine = ADP + protein N-phospho-L-histidine.</text>
        <dbReference type="EC" id="2.7.13.3"/>
    </reaction>
</comment>
<keyword evidence="8" id="KW-1133">Transmembrane helix</keyword>
<feature type="chain" id="PRO_5045873212" description="histidine kinase" evidence="9">
    <location>
        <begin position="30"/>
        <end position="941"/>
    </location>
</feature>
<feature type="region of interest" description="Disordered" evidence="7">
    <location>
        <begin position="803"/>
        <end position="827"/>
    </location>
</feature>
<dbReference type="PANTHER" id="PTHR43547:SF2">
    <property type="entry name" value="HYBRID SIGNAL TRANSDUCTION HISTIDINE KINASE C"/>
    <property type="match status" value="1"/>
</dbReference>
<dbReference type="PROSITE" id="PS50110">
    <property type="entry name" value="RESPONSE_REGULATORY"/>
    <property type="match status" value="1"/>
</dbReference>
<gene>
    <name evidence="13" type="ORF">IM787_20550</name>
</gene>
<dbReference type="PANTHER" id="PTHR43547">
    <property type="entry name" value="TWO-COMPONENT HISTIDINE KINASE"/>
    <property type="match status" value="1"/>
</dbReference>
<dbReference type="SUPFAM" id="SSF47384">
    <property type="entry name" value="Homodimeric domain of signal transducing histidine kinase"/>
    <property type="match status" value="1"/>
</dbReference>
<keyword evidence="4" id="KW-0902">Two-component regulatory system</keyword>
<dbReference type="RefSeq" id="WP_193678592.1">
    <property type="nucleotide sequence ID" value="NZ_JADDIV010000006.1"/>
</dbReference>
<dbReference type="InterPro" id="IPR011006">
    <property type="entry name" value="CheY-like_superfamily"/>
</dbReference>
<dbReference type="InterPro" id="IPR036097">
    <property type="entry name" value="HisK_dim/P_sf"/>
</dbReference>
<feature type="transmembrane region" description="Helical" evidence="8">
    <location>
        <begin position="265"/>
        <end position="282"/>
    </location>
</feature>
<dbReference type="PROSITE" id="PS50109">
    <property type="entry name" value="HIS_KIN"/>
    <property type="match status" value="1"/>
</dbReference>
<dbReference type="InterPro" id="IPR036641">
    <property type="entry name" value="HPT_dom_sf"/>
</dbReference>
<evidence type="ECO:0000259" key="11">
    <source>
        <dbReference type="PROSITE" id="PS50110"/>
    </source>
</evidence>
<dbReference type="Proteomes" id="UP000806285">
    <property type="component" value="Unassembled WGS sequence"/>
</dbReference>
<dbReference type="SMART" id="SM00387">
    <property type="entry name" value="HATPase_c"/>
    <property type="match status" value="1"/>
</dbReference>
<feature type="transmembrane region" description="Helical" evidence="8">
    <location>
        <begin position="352"/>
        <end position="371"/>
    </location>
</feature>
<keyword evidence="9" id="KW-0732">Signal</keyword>
<evidence type="ECO:0000256" key="5">
    <source>
        <dbReference type="PROSITE-ProRule" id="PRU00110"/>
    </source>
</evidence>
<feature type="transmembrane region" description="Helical" evidence="8">
    <location>
        <begin position="228"/>
        <end position="245"/>
    </location>
</feature>
<dbReference type="Pfam" id="PF00512">
    <property type="entry name" value="HisKA"/>
    <property type="match status" value="1"/>
</dbReference>
<name>A0ABR9S901_9BURK</name>
<evidence type="ECO:0000259" key="12">
    <source>
        <dbReference type="PROSITE" id="PS50894"/>
    </source>
</evidence>
<feature type="domain" description="Response regulatory" evidence="11">
    <location>
        <begin position="664"/>
        <end position="783"/>
    </location>
</feature>
<evidence type="ECO:0000256" key="2">
    <source>
        <dbReference type="ARBA" id="ARBA00012438"/>
    </source>
</evidence>
<comment type="caution">
    <text evidence="13">The sequence shown here is derived from an EMBL/GenBank/DDBJ whole genome shotgun (WGS) entry which is preliminary data.</text>
</comment>
<evidence type="ECO:0000256" key="7">
    <source>
        <dbReference type="SAM" id="MobiDB-lite"/>
    </source>
</evidence>
<accession>A0ABR9S901</accession>
<evidence type="ECO:0000259" key="10">
    <source>
        <dbReference type="PROSITE" id="PS50109"/>
    </source>
</evidence>
<dbReference type="CDD" id="cd00082">
    <property type="entry name" value="HisKA"/>
    <property type="match status" value="1"/>
</dbReference>
<dbReference type="SMART" id="SM00388">
    <property type="entry name" value="HisKA"/>
    <property type="match status" value="1"/>
</dbReference>
<dbReference type="InterPro" id="IPR005467">
    <property type="entry name" value="His_kinase_dom"/>
</dbReference>
<feature type="modified residue" description="Phosphohistidine" evidence="5">
    <location>
        <position position="887"/>
    </location>
</feature>
<dbReference type="Pfam" id="PF01627">
    <property type="entry name" value="Hpt"/>
    <property type="match status" value="1"/>
</dbReference>
<dbReference type="InterPro" id="IPR011623">
    <property type="entry name" value="7TMR_DISM_rcpt_extracell_dom1"/>
</dbReference>
<keyword evidence="8" id="KW-0472">Membrane</keyword>
<dbReference type="Pfam" id="PF07695">
    <property type="entry name" value="7TMR-DISM_7TM"/>
    <property type="match status" value="1"/>
</dbReference>
<dbReference type="Gene3D" id="3.40.50.2300">
    <property type="match status" value="1"/>
</dbReference>
<proteinExistence type="predicted"/>
<evidence type="ECO:0000313" key="14">
    <source>
        <dbReference type="Proteomes" id="UP000806285"/>
    </source>
</evidence>
<dbReference type="InterPro" id="IPR003594">
    <property type="entry name" value="HATPase_dom"/>
</dbReference>
<sequence>MVSPVRSFARLFLVLAWLLPILAAASTEAAPRAQRGVIVLPAGLTQPSGLQGDWGFSWGEFVDPAWQQLPSNAFAPVPSSWNDISADGKPPGENGWGSYMLRVDCPAGEQLAVEAVGQRTASRLFVNGELVAAHGEPGPTKAKSHAAIHTRIPISREFACPLRITLHVSNFEHRAGGFVRPIRVGPADLLSRVRESRIISQAALLATYLLTAAVALLFFAVRRRERTPLVYGLFCVAMAVYTDVIGERLLLRGLPPQLAWGPYMWVEYLSWLAAMGLFLLTLRGLFPAEIHRRVAQVVLGTLTLAGVAVLLLPPSVYSYLALPGQAAAVVVALYMAAAMVKANRRSPFDARVLLAGMLAILVTFVIDLLLIDTPGPDRKFAPFGFALFLLSPAVVIARRLSRALTAEERGRTLEENARLREDVERISRHDLKTPLNSILGVTFLLREDPRLDAEQRELVGVLQRAGFRMLEMVNLSLGLFRMETGTYEFSPQAVDLRELVKRVLVDLHPAADGAAVTLHLRGSEAGPVRVRAEELLCYSIVANLVKNAVEATDRGGQVTLELRDGDPVVLTIHNTREVPPDIAARFFEKYVTRGKVGGTGLGTYSARLMARAQQGDLHMRTSAAEGTTLTLTLRPLRDALPVPLAQDAPRVSAAEAVAGLPPRQVLLVDDDEYLRLVIRRFLPSPPFHVETAPNGLVATEMMETRWPDYLLCDMEMPLKDGLETVRWVRAKEEAEGRPRCRIVMMSGNDDPATAARTRAAGADRFLPKPVSRELLLATVRSLEAGEAAPALPSAIIGSTPVWDEKPSWLEDEPEPATAPAPAAVPVPAPARSALPELTSTPADELVTIDPEWMEVFPGFVRTQRDTVEAIAAALAEGKREDVKFLAHRAAGGLATMGLHWAAQHSRFLERRALDAAPEDLQLRITALREHLARVRIQPASS</sequence>
<organism evidence="13 14">
    <name type="scientific">Ramlibacter pallidus</name>
    <dbReference type="NCBI Taxonomy" id="2780087"/>
    <lineage>
        <taxon>Bacteria</taxon>
        <taxon>Pseudomonadati</taxon>
        <taxon>Pseudomonadota</taxon>
        <taxon>Betaproteobacteria</taxon>
        <taxon>Burkholderiales</taxon>
        <taxon>Comamonadaceae</taxon>
        <taxon>Ramlibacter</taxon>
    </lineage>
</organism>
<keyword evidence="14" id="KW-1185">Reference proteome</keyword>
<feature type="transmembrane region" description="Helical" evidence="8">
    <location>
        <begin position="319"/>
        <end position="340"/>
    </location>
</feature>
<dbReference type="InterPro" id="IPR008207">
    <property type="entry name" value="Sig_transdc_His_kin_Hpt_dom"/>
</dbReference>
<dbReference type="Gene3D" id="2.60.120.260">
    <property type="entry name" value="Galactose-binding domain-like"/>
    <property type="match status" value="1"/>
</dbReference>
<dbReference type="EC" id="2.7.13.3" evidence="2"/>
<dbReference type="Pfam" id="PF02518">
    <property type="entry name" value="HATPase_c"/>
    <property type="match status" value="1"/>
</dbReference>
<keyword evidence="8" id="KW-0812">Transmembrane</keyword>
<dbReference type="InterPro" id="IPR036890">
    <property type="entry name" value="HATPase_C_sf"/>
</dbReference>
<evidence type="ECO:0000256" key="8">
    <source>
        <dbReference type="SAM" id="Phobius"/>
    </source>
</evidence>
<dbReference type="InterPro" id="IPR001789">
    <property type="entry name" value="Sig_transdc_resp-reg_receiver"/>
</dbReference>
<feature type="transmembrane region" description="Helical" evidence="8">
    <location>
        <begin position="294"/>
        <end position="313"/>
    </location>
</feature>
<evidence type="ECO:0000256" key="4">
    <source>
        <dbReference type="ARBA" id="ARBA00023012"/>
    </source>
</evidence>
<dbReference type="Gene3D" id="1.20.120.160">
    <property type="entry name" value="HPT domain"/>
    <property type="match status" value="1"/>
</dbReference>
<dbReference type="EMBL" id="JADDIV010000006">
    <property type="protein sequence ID" value="MBE7369965.1"/>
    <property type="molecule type" value="Genomic_DNA"/>
</dbReference>
<dbReference type="CDD" id="cd17546">
    <property type="entry name" value="REC_hyHK_CKI1_RcsC-like"/>
    <property type="match status" value="1"/>
</dbReference>
<feature type="domain" description="Histidine kinase" evidence="10">
    <location>
        <begin position="426"/>
        <end position="637"/>
    </location>
</feature>
<evidence type="ECO:0000256" key="1">
    <source>
        <dbReference type="ARBA" id="ARBA00000085"/>
    </source>
</evidence>
<dbReference type="Pfam" id="PF00072">
    <property type="entry name" value="Response_reg"/>
    <property type="match status" value="1"/>
</dbReference>
<dbReference type="Gene3D" id="3.30.565.10">
    <property type="entry name" value="Histidine kinase-like ATPase, C-terminal domain"/>
    <property type="match status" value="1"/>
</dbReference>
<protein>
    <recommendedName>
        <fullName evidence="2">histidine kinase</fullName>
        <ecNumber evidence="2">2.7.13.3</ecNumber>
    </recommendedName>
</protein>
<dbReference type="PROSITE" id="PS50894">
    <property type="entry name" value="HPT"/>
    <property type="match status" value="1"/>
</dbReference>
<dbReference type="InterPro" id="IPR008979">
    <property type="entry name" value="Galactose-bd-like_sf"/>
</dbReference>
<evidence type="ECO:0000256" key="6">
    <source>
        <dbReference type="PROSITE-ProRule" id="PRU00169"/>
    </source>
</evidence>
<feature type="compositionally biased region" description="Pro residues" evidence="7">
    <location>
        <begin position="816"/>
        <end position="827"/>
    </location>
</feature>
<dbReference type="SMART" id="SM00448">
    <property type="entry name" value="REC"/>
    <property type="match status" value="1"/>
</dbReference>
<feature type="signal peptide" evidence="9">
    <location>
        <begin position="1"/>
        <end position="29"/>
    </location>
</feature>
<dbReference type="InterPro" id="IPR003661">
    <property type="entry name" value="HisK_dim/P_dom"/>
</dbReference>
<feature type="modified residue" description="4-aspartylphosphate" evidence="6">
    <location>
        <position position="713"/>
    </location>
</feature>